<dbReference type="EC" id="2.7.13.3" evidence="3"/>
<dbReference type="SUPFAM" id="SSF158472">
    <property type="entry name" value="HAMP domain-like"/>
    <property type="match status" value="1"/>
</dbReference>
<dbReference type="InterPro" id="IPR036097">
    <property type="entry name" value="HisK_dim/P_sf"/>
</dbReference>
<dbReference type="CDD" id="cd06225">
    <property type="entry name" value="HAMP"/>
    <property type="match status" value="1"/>
</dbReference>
<evidence type="ECO:0000256" key="11">
    <source>
        <dbReference type="ARBA" id="ARBA00022989"/>
    </source>
</evidence>
<feature type="coiled-coil region" evidence="12">
    <location>
        <begin position="372"/>
        <end position="409"/>
    </location>
</feature>
<dbReference type="PRINTS" id="PR00344">
    <property type="entry name" value="BCTRLSENSOR"/>
</dbReference>
<evidence type="ECO:0000313" key="17">
    <source>
        <dbReference type="EMBL" id="SLN31152.1"/>
    </source>
</evidence>
<dbReference type="InterPro" id="IPR036890">
    <property type="entry name" value="HATPase_C_sf"/>
</dbReference>
<feature type="region of interest" description="Disordered" evidence="13">
    <location>
        <begin position="617"/>
        <end position="654"/>
    </location>
</feature>
<dbReference type="InterPro" id="IPR029151">
    <property type="entry name" value="Sensor-like_sf"/>
</dbReference>
<dbReference type="EMBL" id="FWFN01000002">
    <property type="protein sequence ID" value="SLN31152.1"/>
    <property type="molecule type" value="Genomic_DNA"/>
</dbReference>
<dbReference type="InterPro" id="IPR003594">
    <property type="entry name" value="HATPase_dom"/>
</dbReference>
<evidence type="ECO:0000256" key="5">
    <source>
        <dbReference type="ARBA" id="ARBA00022553"/>
    </source>
</evidence>
<dbReference type="Pfam" id="PF00672">
    <property type="entry name" value="HAMP"/>
    <property type="match status" value="1"/>
</dbReference>
<dbReference type="SUPFAM" id="SSF47384">
    <property type="entry name" value="Homodimeric domain of signal transducing histidine kinase"/>
    <property type="match status" value="1"/>
</dbReference>
<dbReference type="GO" id="GO:0000155">
    <property type="term" value="F:phosphorelay sensor kinase activity"/>
    <property type="evidence" value="ECO:0007669"/>
    <property type="project" value="InterPro"/>
</dbReference>
<dbReference type="AlphaFoldDB" id="A0A1X6YUJ1"/>
<dbReference type="PANTHER" id="PTHR44936">
    <property type="entry name" value="SENSOR PROTEIN CREC"/>
    <property type="match status" value="1"/>
</dbReference>
<dbReference type="Pfam" id="PF21623">
    <property type="entry name" value="HK_sensor_dom_bact"/>
    <property type="match status" value="1"/>
</dbReference>
<evidence type="ECO:0000256" key="7">
    <source>
        <dbReference type="ARBA" id="ARBA00022692"/>
    </source>
</evidence>
<dbReference type="PROSITE" id="PS50109">
    <property type="entry name" value="HIS_KIN"/>
    <property type="match status" value="1"/>
</dbReference>
<keyword evidence="14" id="KW-0472">Membrane</keyword>
<comment type="subcellular location">
    <subcellularLocation>
        <location evidence="2">Cell membrane</location>
        <topology evidence="2">Multi-pass membrane protein</topology>
    </subcellularLocation>
</comment>
<dbReference type="SMART" id="SM00387">
    <property type="entry name" value="HATPase_c"/>
    <property type="match status" value="1"/>
</dbReference>
<evidence type="ECO:0000259" key="16">
    <source>
        <dbReference type="PROSITE" id="PS50885"/>
    </source>
</evidence>
<evidence type="ECO:0000256" key="14">
    <source>
        <dbReference type="SAM" id="Phobius"/>
    </source>
</evidence>
<evidence type="ECO:0000256" key="12">
    <source>
        <dbReference type="SAM" id="Coils"/>
    </source>
</evidence>
<dbReference type="PROSITE" id="PS50885">
    <property type="entry name" value="HAMP"/>
    <property type="match status" value="1"/>
</dbReference>
<keyword evidence="5" id="KW-0597">Phosphoprotein</keyword>
<dbReference type="InterPro" id="IPR048760">
    <property type="entry name" value="VP0354-like_sensor_dom"/>
</dbReference>
<dbReference type="Pfam" id="PF00512">
    <property type="entry name" value="HisKA"/>
    <property type="match status" value="1"/>
</dbReference>
<evidence type="ECO:0000256" key="9">
    <source>
        <dbReference type="ARBA" id="ARBA00022777"/>
    </source>
</evidence>
<evidence type="ECO:0000256" key="8">
    <source>
        <dbReference type="ARBA" id="ARBA00022741"/>
    </source>
</evidence>
<dbReference type="InterPro" id="IPR005467">
    <property type="entry name" value="His_kinase_dom"/>
</dbReference>
<dbReference type="PANTHER" id="PTHR44936:SF10">
    <property type="entry name" value="SENSOR PROTEIN RSTB"/>
    <property type="match status" value="1"/>
</dbReference>
<dbReference type="CDD" id="cd00082">
    <property type="entry name" value="HisKA"/>
    <property type="match status" value="1"/>
</dbReference>
<evidence type="ECO:0000256" key="1">
    <source>
        <dbReference type="ARBA" id="ARBA00000085"/>
    </source>
</evidence>
<keyword evidence="10" id="KW-0067">ATP-binding</keyword>
<name>A0A1X6YUJ1_9RHOB</name>
<dbReference type="InterPro" id="IPR050980">
    <property type="entry name" value="2C_sensor_his_kinase"/>
</dbReference>
<evidence type="ECO:0000256" key="4">
    <source>
        <dbReference type="ARBA" id="ARBA00022475"/>
    </source>
</evidence>
<gene>
    <name evidence="17" type="primary">cph1_2</name>
    <name evidence="17" type="ORF">PSM7751_01333</name>
</gene>
<protein>
    <recommendedName>
        <fullName evidence="3">histidine kinase</fullName>
        <ecNumber evidence="3">2.7.13.3</ecNumber>
    </recommendedName>
</protein>
<accession>A0A1X6YUJ1</accession>
<keyword evidence="18" id="KW-1185">Reference proteome</keyword>
<feature type="domain" description="Histidine kinase" evidence="15">
    <location>
        <begin position="409"/>
        <end position="619"/>
    </location>
</feature>
<dbReference type="Pfam" id="PF02518">
    <property type="entry name" value="HATPase_c"/>
    <property type="match status" value="1"/>
</dbReference>
<feature type="transmembrane region" description="Helical" evidence="14">
    <location>
        <begin position="305"/>
        <end position="327"/>
    </location>
</feature>
<keyword evidence="8" id="KW-0547">Nucleotide-binding</keyword>
<dbReference type="InterPro" id="IPR003661">
    <property type="entry name" value="HisK_dim/P_dom"/>
</dbReference>
<dbReference type="CDD" id="cd00075">
    <property type="entry name" value="HATPase"/>
    <property type="match status" value="1"/>
</dbReference>
<feature type="domain" description="HAMP" evidence="16">
    <location>
        <begin position="328"/>
        <end position="380"/>
    </location>
</feature>
<dbReference type="SMART" id="SM00304">
    <property type="entry name" value="HAMP"/>
    <property type="match status" value="1"/>
</dbReference>
<dbReference type="Gene3D" id="6.10.340.10">
    <property type="match status" value="1"/>
</dbReference>
<keyword evidence="11 14" id="KW-1133">Transmembrane helix</keyword>
<dbReference type="RefSeq" id="WP_085887196.1">
    <property type="nucleotide sequence ID" value="NZ_FWFN01000002.1"/>
</dbReference>
<evidence type="ECO:0000256" key="13">
    <source>
        <dbReference type="SAM" id="MobiDB-lite"/>
    </source>
</evidence>
<evidence type="ECO:0000256" key="6">
    <source>
        <dbReference type="ARBA" id="ARBA00022679"/>
    </source>
</evidence>
<keyword evidence="7 14" id="KW-0812">Transmembrane</keyword>
<evidence type="ECO:0000259" key="15">
    <source>
        <dbReference type="PROSITE" id="PS50109"/>
    </source>
</evidence>
<dbReference type="GO" id="GO:0005886">
    <property type="term" value="C:plasma membrane"/>
    <property type="evidence" value="ECO:0007669"/>
    <property type="project" value="UniProtKB-SubCell"/>
</dbReference>
<dbReference type="Gene3D" id="3.30.565.10">
    <property type="entry name" value="Histidine kinase-like ATPase, C-terminal domain"/>
    <property type="match status" value="1"/>
</dbReference>
<comment type="catalytic activity">
    <reaction evidence="1">
        <text>ATP + protein L-histidine = ADP + protein N-phospho-L-histidine.</text>
        <dbReference type="EC" id="2.7.13.3"/>
    </reaction>
</comment>
<keyword evidence="4" id="KW-1003">Cell membrane</keyword>
<dbReference type="Gene3D" id="1.10.287.130">
    <property type="match status" value="1"/>
</dbReference>
<keyword evidence="9" id="KW-0418">Kinase</keyword>
<dbReference type="GO" id="GO:0005524">
    <property type="term" value="F:ATP binding"/>
    <property type="evidence" value="ECO:0007669"/>
    <property type="project" value="UniProtKB-KW"/>
</dbReference>
<proteinExistence type="predicted"/>
<dbReference type="Proteomes" id="UP000193963">
    <property type="component" value="Unassembled WGS sequence"/>
</dbReference>
<sequence length="654" mass="71112">MRLATRAQLITVGALIVVTLLLVGFIGANHRDLLRQHLQETLSAQVATNVSAIRTRIEASQHLLRRLAGGPAMHRFLDAGVAKDLTDRFAVLAANHPQILQVRFLDPGGQERLRVDRVAGQARIIPLADLQDKSGRAYLRQALTLAPGEVGLSTLEPNREFGEIQYPLTPTLRLMMSVFDSRGQRVGLLVLNLDGTEILPAARAGETDLRIMRPDGTYLLHPDPDQTFGLERGTGAGARAEFGLTPATLSASPGFLHLAARSAPGAPPALAAYQWVSLGETASQRWLVMASVPESLLAALLRRDFLTLAGTAGLIAALACALIWAALNRIARRLDRITEAARSISAGDRGVTVTTEGDDELAILGKAFNGMTRDLEVALEREQRARADLEDTNTELQRSNADLESFARAAAHDLKTPLRALRILPTFIEEDTPDLGPDLCDHLHEITNQAERLEDLVDGLLRYSLLGRDRIMPESFAPGDVVDRVLQTCTLPEGFTLRQEIDLAVIHCVMVEFEIALRNMLQNAIRHHDRRTGSLVIRVTRDDSLFRIEVQDDGPGIPDTMKPKVLLPLRTGKTREQGGGTGLGLAFIAKIADRRGGQLELLDAPGRGLIVRLTLPVTPPGDKPADRRDGLPAAPPSALSERAAARRPTAGRLH</sequence>
<dbReference type="SUPFAM" id="SSF55874">
    <property type="entry name" value="ATPase domain of HSP90 chaperone/DNA topoisomerase II/histidine kinase"/>
    <property type="match status" value="1"/>
</dbReference>
<reference evidence="17 18" key="1">
    <citation type="submission" date="2017-03" db="EMBL/GenBank/DDBJ databases">
        <authorList>
            <person name="Afonso C.L."/>
            <person name="Miller P.J."/>
            <person name="Scott M.A."/>
            <person name="Spackman E."/>
            <person name="Goraichik I."/>
            <person name="Dimitrov K.M."/>
            <person name="Suarez D.L."/>
            <person name="Swayne D.E."/>
        </authorList>
    </citation>
    <scope>NUCLEOTIDE SEQUENCE [LARGE SCALE GENOMIC DNA]</scope>
    <source>
        <strain evidence="17 18">CECT 7751</strain>
    </source>
</reference>
<feature type="transmembrane region" description="Helical" evidence="14">
    <location>
        <begin position="6"/>
        <end position="28"/>
    </location>
</feature>
<dbReference type="InterPro" id="IPR004358">
    <property type="entry name" value="Sig_transdc_His_kin-like_C"/>
</dbReference>
<dbReference type="SMART" id="SM00388">
    <property type="entry name" value="HisKA"/>
    <property type="match status" value="1"/>
</dbReference>
<keyword evidence="12" id="KW-0175">Coiled coil</keyword>
<dbReference type="SUPFAM" id="SSF103190">
    <property type="entry name" value="Sensory domain-like"/>
    <property type="match status" value="1"/>
</dbReference>
<keyword evidence="6 17" id="KW-0808">Transferase</keyword>
<organism evidence="17 18">
    <name type="scientific">Pseudooceanicola marinus</name>
    <dbReference type="NCBI Taxonomy" id="396013"/>
    <lineage>
        <taxon>Bacteria</taxon>
        <taxon>Pseudomonadati</taxon>
        <taxon>Pseudomonadota</taxon>
        <taxon>Alphaproteobacteria</taxon>
        <taxon>Rhodobacterales</taxon>
        <taxon>Paracoccaceae</taxon>
        <taxon>Pseudooceanicola</taxon>
    </lineage>
</organism>
<dbReference type="Gene3D" id="3.30.450.20">
    <property type="entry name" value="PAS domain"/>
    <property type="match status" value="1"/>
</dbReference>
<dbReference type="OrthoDB" id="9795133at2"/>
<evidence type="ECO:0000256" key="3">
    <source>
        <dbReference type="ARBA" id="ARBA00012438"/>
    </source>
</evidence>
<dbReference type="InterPro" id="IPR003660">
    <property type="entry name" value="HAMP_dom"/>
</dbReference>
<evidence type="ECO:0000313" key="18">
    <source>
        <dbReference type="Proteomes" id="UP000193963"/>
    </source>
</evidence>
<evidence type="ECO:0000256" key="10">
    <source>
        <dbReference type="ARBA" id="ARBA00022840"/>
    </source>
</evidence>
<evidence type="ECO:0000256" key="2">
    <source>
        <dbReference type="ARBA" id="ARBA00004651"/>
    </source>
</evidence>